<protein>
    <submittedName>
        <fullName evidence="4">Outer membrane protein D1</fullName>
    </submittedName>
</protein>
<dbReference type="InterPro" id="IPR052932">
    <property type="entry name" value="OprB_Porin"/>
</dbReference>
<evidence type="ECO:0000313" key="4">
    <source>
        <dbReference type="EMBL" id="EXI67281.1"/>
    </source>
</evidence>
<accession>A0A011MXH4</accession>
<dbReference type="STRING" id="1454001.AW08_02116"/>
<dbReference type="PANTHER" id="PTHR37944:SF1">
    <property type="entry name" value="PORIN B"/>
    <property type="match status" value="1"/>
</dbReference>
<dbReference type="GO" id="GO:0008643">
    <property type="term" value="P:carbohydrate transport"/>
    <property type="evidence" value="ECO:0007669"/>
    <property type="project" value="InterPro"/>
</dbReference>
<comment type="similarity">
    <text evidence="1 2">Belongs to the OprB family.</text>
</comment>
<feature type="region of interest" description="Disordered" evidence="3">
    <location>
        <begin position="37"/>
        <end position="67"/>
    </location>
</feature>
<evidence type="ECO:0000313" key="5">
    <source>
        <dbReference type="Proteomes" id="UP000020218"/>
    </source>
</evidence>
<dbReference type="InterPro" id="IPR038673">
    <property type="entry name" value="OprB_sf"/>
</dbReference>
<reference evidence="4" key="1">
    <citation type="submission" date="2014-02" db="EMBL/GenBank/DDBJ databases">
        <title>Expanding our view of genomic diversity in Candidatus Accumulibacter clades.</title>
        <authorList>
            <person name="Skennerton C.T."/>
            <person name="Barr J.J."/>
            <person name="Slater F.R."/>
            <person name="Bond P.L."/>
            <person name="Tyson G.W."/>
        </authorList>
    </citation>
    <scope>NUCLEOTIDE SEQUENCE [LARGE SCALE GENOMIC DNA]</scope>
</reference>
<evidence type="ECO:0000256" key="3">
    <source>
        <dbReference type="SAM" id="MobiDB-lite"/>
    </source>
</evidence>
<feature type="signal peptide" evidence="2">
    <location>
        <begin position="1"/>
        <end position="29"/>
    </location>
</feature>
<feature type="chain" id="PRO_5007227057" evidence="2">
    <location>
        <begin position="30"/>
        <end position="468"/>
    </location>
</feature>
<dbReference type="PANTHER" id="PTHR37944">
    <property type="entry name" value="PORIN B"/>
    <property type="match status" value="1"/>
</dbReference>
<dbReference type="EMBL" id="JFAX01000011">
    <property type="protein sequence ID" value="EXI67281.1"/>
    <property type="molecule type" value="Genomic_DNA"/>
</dbReference>
<organism evidence="4 5">
    <name type="scientific">Candidatus Accumulibacter adjunctus</name>
    <dbReference type="NCBI Taxonomy" id="1454001"/>
    <lineage>
        <taxon>Bacteria</taxon>
        <taxon>Pseudomonadati</taxon>
        <taxon>Pseudomonadota</taxon>
        <taxon>Betaproteobacteria</taxon>
        <taxon>Candidatus Accumulibacter</taxon>
    </lineage>
</organism>
<feature type="compositionally biased region" description="Basic and acidic residues" evidence="3">
    <location>
        <begin position="50"/>
        <end position="60"/>
    </location>
</feature>
<dbReference type="Proteomes" id="UP000020218">
    <property type="component" value="Unassembled WGS sequence"/>
</dbReference>
<keyword evidence="5" id="KW-1185">Reference proteome</keyword>
<dbReference type="InterPro" id="IPR007049">
    <property type="entry name" value="Carb-sel_porin_OprB"/>
</dbReference>
<dbReference type="GO" id="GO:0016020">
    <property type="term" value="C:membrane"/>
    <property type="evidence" value="ECO:0007669"/>
    <property type="project" value="InterPro"/>
</dbReference>
<evidence type="ECO:0000256" key="2">
    <source>
        <dbReference type="RuleBase" id="RU363072"/>
    </source>
</evidence>
<comment type="caution">
    <text evidence="4">The sequence shown here is derived from an EMBL/GenBank/DDBJ whole genome shotgun (WGS) entry which is preliminary data.</text>
</comment>
<proteinExistence type="inferred from homology"/>
<dbReference type="Gene3D" id="2.40.160.180">
    <property type="entry name" value="Carbohydrate-selective porin OprB"/>
    <property type="match status" value="1"/>
</dbReference>
<evidence type="ECO:0000256" key="1">
    <source>
        <dbReference type="ARBA" id="ARBA00008769"/>
    </source>
</evidence>
<sequence>MPTQQNVIGSKRVATLLACLMLSGIPGLAAGEAAATAPVGGDQTAGAGKTTDDGSEDKAPDWQASTLSGDWDGTRQRLFDAGVQVDLVYTADYVRNNSGGIKRGGGYMGNLNLAIELDGEKLIGWRGGSAHVVLISSSGGRVNLDDVGSYMGVDNIEVPVNRSGIFEAWLQQSFLDGQASLRAGLYPLDSEFYVTDSSGVFLHPSFGPAAEFGSFGSLAGPSIYATSSYGARLRVDPDPTWYAMLAISRGIPSERIDTAGRNISWRKSTGSLLIGEVGFSPVQAGLFGDALGPAGDDDDYSPISKVAVGAWRYAPRFEQLTAVDANDEPRDARHWGAYLLGEQTVYRVPGSKRDLSLFARYGFTDGRTSTLGYSLSAGMSFRGPFPGREDDVFGIAATRAHADPQGRALLADESGSPLTSNNETVVEITYQAPLLPGLVVQPVIQRIFNPGFQLPDSTVVGVRLQLTL</sequence>
<name>A0A011MXH4_9PROT</name>
<dbReference type="Pfam" id="PF04966">
    <property type="entry name" value="OprB"/>
    <property type="match status" value="1"/>
</dbReference>
<gene>
    <name evidence="4" type="primary">oprB</name>
    <name evidence="4" type="ORF">AW08_02116</name>
</gene>
<dbReference type="PATRIC" id="fig|1454001.3.peg.2162"/>
<dbReference type="AlphaFoldDB" id="A0A011MXH4"/>
<dbReference type="GO" id="GO:0015288">
    <property type="term" value="F:porin activity"/>
    <property type="evidence" value="ECO:0007669"/>
    <property type="project" value="InterPro"/>
</dbReference>
<keyword evidence="2" id="KW-0732">Signal</keyword>